<evidence type="ECO:0000256" key="2">
    <source>
        <dbReference type="ARBA" id="ARBA00022679"/>
    </source>
</evidence>
<reference evidence="5" key="1">
    <citation type="submission" date="2023-02" db="EMBL/GenBank/DDBJ databases">
        <title>Kitasatospora phosalacinea NBRC 14627.</title>
        <authorList>
            <person name="Ichikawa N."/>
            <person name="Sato H."/>
            <person name="Tonouchi N."/>
        </authorList>
    </citation>
    <scope>NUCLEOTIDE SEQUENCE</scope>
    <source>
        <strain evidence="5">NBRC 14627</strain>
    </source>
</reference>
<dbReference type="SUPFAM" id="SSF53335">
    <property type="entry name" value="S-adenosyl-L-methionine-dependent methyltransferases"/>
    <property type="match status" value="1"/>
</dbReference>
<dbReference type="PANTHER" id="PTHR43712:SF2">
    <property type="entry name" value="O-METHYLTRANSFERASE CICE"/>
    <property type="match status" value="1"/>
</dbReference>
<keyword evidence="1" id="KW-0489">Methyltransferase</keyword>
<organism evidence="5 6">
    <name type="scientific">Kitasatospora phosalacinea</name>
    <dbReference type="NCBI Taxonomy" id="2065"/>
    <lineage>
        <taxon>Bacteria</taxon>
        <taxon>Bacillati</taxon>
        <taxon>Actinomycetota</taxon>
        <taxon>Actinomycetes</taxon>
        <taxon>Kitasatosporales</taxon>
        <taxon>Streptomycetaceae</taxon>
        <taxon>Kitasatospora</taxon>
    </lineage>
</organism>
<evidence type="ECO:0000313" key="6">
    <source>
        <dbReference type="Proteomes" id="UP001165041"/>
    </source>
</evidence>
<protein>
    <recommendedName>
        <fullName evidence="4">O-methyltransferase C-terminal domain-containing protein</fullName>
    </recommendedName>
</protein>
<dbReference type="EMBL" id="BSSA01000027">
    <property type="protein sequence ID" value="GLW73729.1"/>
    <property type="molecule type" value="Genomic_DNA"/>
</dbReference>
<keyword evidence="2" id="KW-0808">Transferase</keyword>
<dbReference type="PANTHER" id="PTHR43712">
    <property type="entry name" value="PUTATIVE (AFU_ORTHOLOGUE AFUA_4G14580)-RELATED"/>
    <property type="match status" value="1"/>
</dbReference>
<keyword evidence="3" id="KW-0949">S-adenosyl-L-methionine</keyword>
<gene>
    <name evidence="5" type="ORF">Kpho02_60270</name>
</gene>
<sequence>MRSWATLPEVLGGVAPFAPILDTVKTGEPGFDAALGTDLFSYLRDHPDHGAAFDAAMAERTAAFAPSVAEAGDFSRARTVVDVGGGNGMLLAQILRQHPHLDGVLFDSPAVTSRPNTLLTAPDLAGRCRIEPGDFFDRVPTGGDVYVMANIVHDWDDTRAATILHDCARAMNEDGRILLVERMIPDSPAEAVPALVSDISMLVLTGGRERTVTEYAALLDAAGLTLRSVRPVSFPYGVLEGTR</sequence>
<name>A0A9W6V2Z4_9ACTN</name>
<feature type="domain" description="O-methyltransferase C-terminal" evidence="4">
    <location>
        <begin position="21"/>
        <end position="224"/>
    </location>
</feature>
<comment type="caution">
    <text evidence="5">The sequence shown here is derived from an EMBL/GenBank/DDBJ whole genome shotgun (WGS) entry which is preliminary data.</text>
</comment>
<accession>A0A9W6V2Z4</accession>
<evidence type="ECO:0000256" key="1">
    <source>
        <dbReference type="ARBA" id="ARBA00022603"/>
    </source>
</evidence>
<evidence type="ECO:0000259" key="4">
    <source>
        <dbReference type="Pfam" id="PF00891"/>
    </source>
</evidence>
<dbReference type="AlphaFoldDB" id="A0A9W6V2Z4"/>
<dbReference type="RefSeq" id="WP_285739360.1">
    <property type="nucleotide sequence ID" value="NZ_BSSA01000027.1"/>
</dbReference>
<evidence type="ECO:0000256" key="3">
    <source>
        <dbReference type="ARBA" id="ARBA00022691"/>
    </source>
</evidence>
<dbReference type="Pfam" id="PF00891">
    <property type="entry name" value="Methyltransf_2"/>
    <property type="match status" value="1"/>
</dbReference>
<evidence type="ECO:0000313" key="5">
    <source>
        <dbReference type="EMBL" id="GLW73729.1"/>
    </source>
</evidence>
<dbReference type="Proteomes" id="UP001165041">
    <property type="component" value="Unassembled WGS sequence"/>
</dbReference>
<proteinExistence type="predicted"/>
<dbReference type="Gene3D" id="3.40.50.150">
    <property type="entry name" value="Vaccinia Virus protein VP39"/>
    <property type="match status" value="1"/>
</dbReference>
<dbReference type="InterPro" id="IPR016461">
    <property type="entry name" value="COMT-like"/>
</dbReference>
<dbReference type="Gene3D" id="1.10.287.1350">
    <property type="match status" value="1"/>
</dbReference>
<dbReference type="InterPro" id="IPR001077">
    <property type="entry name" value="COMT_C"/>
</dbReference>
<dbReference type="PROSITE" id="PS51683">
    <property type="entry name" value="SAM_OMT_II"/>
    <property type="match status" value="1"/>
</dbReference>
<dbReference type="InterPro" id="IPR029063">
    <property type="entry name" value="SAM-dependent_MTases_sf"/>
</dbReference>
<dbReference type="GO" id="GO:0008171">
    <property type="term" value="F:O-methyltransferase activity"/>
    <property type="evidence" value="ECO:0007669"/>
    <property type="project" value="InterPro"/>
</dbReference>
<dbReference type="GO" id="GO:0032259">
    <property type="term" value="P:methylation"/>
    <property type="evidence" value="ECO:0007669"/>
    <property type="project" value="UniProtKB-KW"/>
</dbReference>